<name>A0A918CBH6_9DEIO</name>
<organism evidence="2 3">
    <name type="scientific">Deinococcus ruber</name>
    <dbReference type="NCBI Taxonomy" id="1848197"/>
    <lineage>
        <taxon>Bacteria</taxon>
        <taxon>Thermotogati</taxon>
        <taxon>Deinococcota</taxon>
        <taxon>Deinococci</taxon>
        <taxon>Deinococcales</taxon>
        <taxon>Deinococcaceae</taxon>
        <taxon>Deinococcus</taxon>
    </lineage>
</organism>
<reference evidence="2" key="1">
    <citation type="journal article" date="2014" name="Int. J. Syst. Evol. Microbiol.">
        <title>Complete genome sequence of Corynebacterium casei LMG S-19264T (=DSM 44701T), isolated from a smear-ripened cheese.</title>
        <authorList>
            <consortium name="US DOE Joint Genome Institute (JGI-PGF)"/>
            <person name="Walter F."/>
            <person name="Albersmeier A."/>
            <person name="Kalinowski J."/>
            <person name="Ruckert C."/>
        </authorList>
    </citation>
    <scope>NUCLEOTIDE SEQUENCE</scope>
    <source>
        <strain evidence="2">JCM 31311</strain>
    </source>
</reference>
<reference evidence="2" key="2">
    <citation type="submission" date="2020-09" db="EMBL/GenBank/DDBJ databases">
        <authorList>
            <person name="Sun Q."/>
            <person name="Ohkuma M."/>
        </authorList>
    </citation>
    <scope>NUCLEOTIDE SEQUENCE</scope>
    <source>
        <strain evidence="2">JCM 31311</strain>
    </source>
</reference>
<evidence type="ECO:0000313" key="2">
    <source>
        <dbReference type="EMBL" id="GGR13868.1"/>
    </source>
</evidence>
<accession>A0A918CBH6</accession>
<gene>
    <name evidence="2" type="ORF">GCM10008957_28380</name>
</gene>
<dbReference type="Proteomes" id="UP000603865">
    <property type="component" value="Unassembled WGS sequence"/>
</dbReference>
<keyword evidence="3" id="KW-1185">Reference proteome</keyword>
<evidence type="ECO:0000313" key="3">
    <source>
        <dbReference type="Proteomes" id="UP000603865"/>
    </source>
</evidence>
<comment type="caution">
    <text evidence="2">The sequence shown here is derived from an EMBL/GenBank/DDBJ whole genome shotgun (WGS) entry which is preliminary data.</text>
</comment>
<feature type="compositionally biased region" description="Basic and acidic residues" evidence="1">
    <location>
        <begin position="65"/>
        <end position="79"/>
    </location>
</feature>
<dbReference type="AlphaFoldDB" id="A0A918CBH6"/>
<sequence length="93" mass="10298">MKAADTEVNDIGREVLRLILGNGDSITQGRQGRTIEFDHRESSEEPDIRKTKSVFRATAAIRPGRRTDQRARSVLKESGPEAQSVPEPVIAAR</sequence>
<feature type="region of interest" description="Disordered" evidence="1">
    <location>
        <begin position="62"/>
        <end position="93"/>
    </location>
</feature>
<protein>
    <submittedName>
        <fullName evidence="2">Uncharacterized protein</fullName>
    </submittedName>
</protein>
<evidence type="ECO:0000256" key="1">
    <source>
        <dbReference type="SAM" id="MobiDB-lite"/>
    </source>
</evidence>
<dbReference type="EMBL" id="BMQL01000016">
    <property type="protein sequence ID" value="GGR13868.1"/>
    <property type="molecule type" value="Genomic_DNA"/>
</dbReference>
<proteinExistence type="predicted"/>